<dbReference type="AlphaFoldDB" id="I1ISN1"/>
<dbReference type="Proteomes" id="UP000008810">
    <property type="component" value="Chromosome 4"/>
</dbReference>
<evidence type="ECO:0000313" key="7">
    <source>
        <dbReference type="Proteomes" id="UP000008810"/>
    </source>
</evidence>
<dbReference type="GeneID" id="100831677"/>
<feature type="domain" description="Sulfotransferase" evidence="4">
    <location>
        <begin position="81"/>
        <end position="350"/>
    </location>
</feature>
<dbReference type="EnsemblPlants" id="KQJ91403">
    <property type="protein sequence ID" value="KQJ91403"/>
    <property type="gene ID" value="BRADI_4g37470v3"/>
</dbReference>
<sequence length="368" mass="40972">MDTQADTTAAIEETTAAVAAIDEHHPALHTHNVAEVVPTLPLETRWPPFALRRYRGYWLLERFLPAMAAFYDHFEPAPSGDVLLATCPKSGTTWLKALAFATTHRAAHPPSSGDHPLLRRNPHGCVMFLDTIFDRPVDAARGVLAAYPSSPRVFGTHWAYSQLPERITGGSSSRVVYLCRDPKDVMVSWYWFLNKIAAHGTGHELDGRLDFHNLFEVFCEGRSGMGPVWRHAAEYWAASRNHPERVLFLRYEELTRDPKGNLVKLAEFLGCPFTAAERDAGVVDAVLDLCSLERLKNLEVNRSGEQEEELVVTNDVFFRKGAVGDWSNHMTPAMAARLDKIVEDALQGTGFSFANSTRQSSTPDDGAQ</sequence>
<reference evidence="5 6" key="1">
    <citation type="journal article" date="2010" name="Nature">
        <title>Genome sequencing and analysis of the model grass Brachypodium distachyon.</title>
        <authorList>
            <consortium name="International Brachypodium Initiative"/>
        </authorList>
    </citation>
    <scope>NUCLEOTIDE SEQUENCE [LARGE SCALE GENOMIC DNA]</scope>
    <source>
        <strain evidence="5">Bd21</strain>
        <strain evidence="6">cv. Bd21</strain>
    </source>
</reference>
<evidence type="ECO:0000256" key="3">
    <source>
        <dbReference type="RuleBase" id="RU361155"/>
    </source>
</evidence>
<keyword evidence="2 3" id="KW-0808">Transferase</keyword>
<evidence type="ECO:0000259" key="4">
    <source>
        <dbReference type="Pfam" id="PF00685"/>
    </source>
</evidence>
<dbReference type="HOGENOM" id="CLU_027239_0_1_1"/>
<dbReference type="OMA" id="ICAKHET"/>
<dbReference type="Gene3D" id="3.40.50.300">
    <property type="entry name" value="P-loop containing nucleotide triphosphate hydrolases"/>
    <property type="match status" value="1"/>
</dbReference>
<dbReference type="InterPro" id="IPR000863">
    <property type="entry name" value="Sulfotransferase_dom"/>
</dbReference>
<evidence type="ECO:0000313" key="6">
    <source>
        <dbReference type="EnsemblPlants" id="KQJ91403"/>
    </source>
</evidence>
<dbReference type="eggNOG" id="KOG1584">
    <property type="taxonomic scope" value="Eukaryota"/>
</dbReference>
<evidence type="ECO:0000256" key="1">
    <source>
        <dbReference type="ARBA" id="ARBA00005771"/>
    </source>
</evidence>
<evidence type="ECO:0000313" key="5">
    <source>
        <dbReference type="EMBL" id="KQJ91403.1"/>
    </source>
</evidence>
<protein>
    <recommendedName>
        <fullName evidence="3">Sulfotransferase</fullName>
        <ecNumber evidence="3">2.8.2.-</ecNumber>
    </recommendedName>
</protein>
<dbReference type="GO" id="GO:0005737">
    <property type="term" value="C:cytoplasm"/>
    <property type="evidence" value="ECO:0000318"/>
    <property type="project" value="GO_Central"/>
</dbReference>
<comment type="similarity">
    <text evidence="1 3">Belongs to the sulfotransferase 1 family.</text>
</comment>
<organism evidence="5">
    <name type="scientific">Brachypodium distachyon</name>
    <name type="common">Purple false brome</name>
    <name type="synonym">Trachynia distachya</name>
    <dbReference type="NCBI Taxonomy" id="15368"/>
    <lineage>
        <taxon>Eukaryota</taxon>
        <taxon>Viridiplantae</taxon>
        <taxon>Streptophyta</taxon>
        <taxon>Embryophyta</taxon>
        <taxon>Tracheophyta</taxon>
        <taxon>Spermatophyta</taxon>
        <taxon>Magnoliopsida</taxon>
        <taxon>Liliopsida</taxon>
        <taxon>Poales</taxon>
        <taxon>Poaceae</taxon>
        <taxon>BOP clade</taxon>
        <taxon>Pooideae</taxon>
        <taxon>Stipodae</taxon>
        <taxon>Brachypodieae</taxon>
        <taxon>Brachypodium</taxon>
    </lineage>
</organism>
<dbReference type="Gramene" id="KQJ91403">
    <property type="protein sequence ID" value="KQJ91403"/>
    <property type="gene ID" value="BRADI_4g37470v3"/>
</dbReference>
<proteinExistence type="inferred from homology"/>
<dbReference type="GO" id="GO:0008146">
    <property type="term" value="F:sulfotransferase activity"/>
    <property type="evidence" value="ECO:0000318"/>
    <property type="project" value="GO_Central"/>
</dbReference>
<dbReference type="OrthoDB" id="205623at2759"/>
<accession>I1ISN1</accession>
<dbReference type="EC" id="2.8.2.-" evidence="3"/>
<dbReference type="InterPro" id="IPR027417">
    <property type="entry name" value="P-loop_NTPase"/>
</dbReference>
<reference evidence="6" key="3">
    <citation type="submission" date="2018-08" db="UniProtKB">
        <authorList>
            <consortium name="EnsemblPlants"/>
        </authorList>
    </citation>
    <scope>IDENTIFICATION</scope>
    <source>
        <strain evidence="6">cv. Bd21</strain>
    </source>
</reference>
<keyword evidence="7" id="KW-1185">Reference proteome</keyword>
<dbReference type="KEGG" id="bdi:100831677"/>
<gene>
    <name evidence="6" type="primary">LOC100831677</name>
    <name evidence="5" type="ORF">BRADI_4g37470v3</name>
</gene>
<dbReference type="SUPFAM" id="SSF52540">
    <property type="entry name" value="P-loop containing nucleoside triphosphate hydrolases"/>
    <property type="match status" value="1"/>
</dbReference>
<evidence type="ECO:0000256" key="2">
    <source>
        <dbReference type="ARBA" id="ARBA00022679"/>
    </source>
</evidence>
<dbReference type="PANTHER" id="PTHR11783">
    <property type="entry name" value="SULFOTRANSFERASE SULT"/>
    <property type="match status" value="1"/>
</dbReference>
<dbReference type="GO" id="GO:0051923">
    <property type="term" value="P:sulfation"/>
    <property type="evidence" value="ECO:0000318"/>
    <property type="project" value="GO_Central"/>
</dbReference>
<dbReference type="EMBL" id="CM000883">
    <property type="protein sequence ID" value="KQJ91403.1"/>
    <property type="molecule type" value="Genomic_DNA"/>
</dbReference>
<dbReference type="Pfam" id="PF00685">
    <property type="entry name" value="Sulfotransfer_1"/>
    <property type="match status" value="1"/>
</dbReference>
<reference evidence="5" key="2">
    <citation type="submission" date="2017-06" db="EMBL/GenBank/DDBJ databases">
        <title>WGS assembly of Brachypodium distachyon.</title>
        <authorList>
            <consortium name="The International Brachypodium Initiative"/>
            <person name="Lucas S."/>
            <person name="Harmon-Smith M."/>
            <person name="Lail K."/>
            <person name="Tice H."/>
            <person name="Grimwood J."/>
            <person name="Bruce D."/>
            <person name="Barry K."/>
            <person name="Shu S."/>
            <person name="Lindquist E."/>
            <person name="Wang M."/>
            <person name="Pitluck S."/>
            <person name="Vogel J.P."/>
            <person name="Garvin D.F."/>
            <person name="Mockler T.C."/>
            <person name="Schmutz J."/>
            <person name="Rokhsar D."/>
            <person name="Bevan M.W."/>
        </authorList>
    </citation>
    <scope>NUCLEOTIDE SEQUENCE</scope>
    <source>
        <strain evidence="5">Bd21</strain>
    </source>
</reference>
<name>I1ISN1_BRADI</name>
<dbReference type="RefSeq" id="XP_003576817.1">
    <property type="nucleotide sequence ID" value="XM_003576769.4"/>
</dbReference>